<evidence type="ECO:0000313" key="10">
    <source>
        <dbReference type="EMBL" id="CAD7276018.1"/>
    </source>
</evidence>
<evidence type="ECO:0000256" key="6">
    <source>
        <dbReference type="PROSITE-ProRule" id="PRU10007"/>
    </source>
</evidence>
<keyword evidence="2 4" id="KW-0560">Oxidoreductase</keyword>
<feature type="domain" description="Aldehyde dehydrogenase" evidence="9">
    <location>
        <begin position="3"/>
        <end position="431"/>
    </location>
</feature>
<dbReference type="FunFam" id="3.40.605.10:FF:000004">
    <property type="entry name" value="Aldehyde dehydrogenase"/>
    <property type="match status" value="1"/>
</dbReference>
<evidence type="ECO:0000256" key="5">
    <source>
        <dbReference type="PIRSR" id="PIRSR036492-1"/>
    </source>
</evidence>
<dbReference type="Proteomes" id="UP000678499">
    <property type="component" value="Unassembled WGS sequence"/>
</dbReference>
<dbReference type="PANTHER" id="PTHR43570">
    <property type="entry name" value="ALDEHYDE DEHYDROGENASE"/>
    <property type="match status" value="1"/>
</dbReference>
<dbReference type="GO" id="GO:0006081">
    <property type="term" value="P:aldehyde metabolic process"/>
    <property type="evidence" value="ECO:0007669"/>
    <property type="project" value="InterPro"/>
</dbReference>
<dbReference type="PANTHER" id="PTHR43570:SF16">
    <property type="entry name" value="ALDEHYDE DEHYDROGENASE TYPE III, ISOFORM Q"/>
    <property type="match status" value="1"/>
</dbReference>
<dbReference type="GO" id="GO:0004029">
    <property type="term" value="F:aldehyde dehydrogenase (NAD+) activity"/>
    <property type="evidence" value="ECO:0007669"/>
    <property type="project" value="TreeGrafter"/>
</dbReference>
<keyword evidence="8" id="KW-1133">Transmembrane helix</keyword>
<dbReference type="InterPro" id="IPR029510">
    <property type="entry name" value="Ald_DH_CS_GLU"/>
</dbReference>
<sequence>MDPEQMTETVSLLRKSFDEGLTIPLQFRRDQLKALEKCLRENERAFVEALGKDLRKNPGEAKLSEVDLCVNAIKTAMLELNSWTSPTHVSKSMLTLFDTLYHYPQPYGLVLIIGPWNFPISLSLLPLIGAIAAGNCVIVKPSEVSPATSEALTKYLASYLDERCFRVIPGGVPETTSLLNLKFDYIFFTGAAKIGRIVSAAASKHLTPTTLELGGKSPVYLDDSVNMDIAARRICWGKFTNAGQICIAPDYVLCSRKTSKIFIEAVRKVIREFYGEDPKASENFGRIINVHHHRRLVKLLSAGNGKTVIGGQSDESDLFIAPTVVTKVDPSSALMQEELFGPIMPIVYVDSARAAVDFINEKSRPLALYVFSSKKSVHKLFREKTFSGALSINDTALHFAVEELPFGGVGESGMGAYRGKFTFDTFSHRRAVLHKNFNFFGEKAGSLRYPPMTDLKVGATATLLKKRRGIPLPTASSLLAFAAGVGVVFLVQALTSVS</sequence>
<evidence type="ECO:0000256" key="7">
    <source>
        <dbReference type="RuleBase" id="RU003345"/>
    </source>
</evidence>
<dbReference type="Gene3D" id="3.40.309.10">
    <property type="entry name" value="Aldehyde Dehydrogenase, Chain A, domain 2"/>
    <property type="match status" value="1"/>
</dbReference>
<dbReference type="InterPro" id="IPR016161">
    <property type="entry name" value="Ald_DH/histidinol_DH"/>
</dbReference>
<evidence type="ECO:0000256" key="8">
    <source>
        <dbReference type="SAM" id="Phobius"/>
    </source>
</evidence>
<reference evidence="10" key="1">
    <citation type="submission" date="2020-11" db="EMBL/GenBank/DDBJ databases">
        <authorList>
            <person name="Tran Van P."/>
        </authorList>
    </citation>
    <scope>NUCLEOTIDE SEQUENCE</scope>
</reference>
<dbReference type="InterPro" id="IPR016162">
    <property type="entry name" value="Ald_DH_N"/>
</dbReference>
<dbReference type="InterPro" id="IPR012394">
    <property type="entry name" value="Aldehyde_DH_NAD(P)"/>
</dbReference>
<feature type="active site" evidence="5 6">
    <location>
        <position position="212"/>
    </location>
</feature>
<dbReference type="Gene3D" id="3.40.605.10">
    <property type="entry name" value="Aldehyde Dehydrogenase, Chain A, domain 1"/>
    <property type="match status" value="1"/>
</dbReference>
<dbReference type="FunFam" id="3.40.309.10:FF:000003">
    <property type="entry name" value="Aldehyde dehydrogenase"/>
    <property type="match status" value="1"/>
</dbReference>
<dbReference type="AlphaFoldDB" id="A0A7R9GB62"/>
<feature type="active site" evidence="5">
    <location>
        <position position="246"/>
    </location>
</feature>
<name>A0A7R9GB62_9CRUS</name>
<evidence type="ECO:0000256" key="1">
    <source>
        <dbReference type="ARBA" id="ARBA00009986"/>
    </source>
</evidence>
<organism evidence="10">
    <name type="scientific">Notodromas monacha</name>
    <dbReference type="NCBI Taxonomy" id="399045"/>
    <lineage>
        <taxon>Eukaryota</taxon>
        <taxon>Metazoa</taxon>
        <taxon>Ecdysozoa</taxon>
        <taxon>Arthropoda</taxon>
        <taxon>Crustacea</taxon>
        <taxon>Oligostraca</taxon>
        <taxon>Ostracoda</taxon>
        <taxon>Podocopa</taxon>
        <taxon>Podocopida</taxon>
        <taxon>Cypridocopina</taxon>
        <taxon>Cypridoidea</taxon>
        <taxon>Cyprididae</taxon>
        <taxon>Notodromas</taxon>
    </lineage>
</organism>
<dbReference type="PROSITE" id="PS00687">
    <property type="entry name" value="ALDEHYDE_DEHYDR_GLU"/>
    <property type="match status" value="1"/>
</dbReference>
<evidence type="ECO:0000256" key="2">
    <source>
        <dbReference type="ARBA" id="ARBA00023002"/>
    </source>
</evidence>
<dbReference type="GO" id="GO:0005737">
    <property type="term" value="C:cytoplasm"/>
    <property type="evidence" value="ECO:0007669"/>
    <property type="project" value="TreeGrafter"/>
</dbReference>
<keyword evidence="3" id="KW-0520">NAD</keyword>
<keyword evidence="11" id="KW-1185">Reference proteome</keyword>
<dbReference type="PIRSF" id="PIRSF036492">
    <property type="entry name" value="ALDH"/>
    <property type="match status" value="1"/>
</dbReference>
<dbReference type="EMBL" id="CAJPEX010000530">
    <property type="protein sequence ID" value="CAG0916170.1"/>
    <property type="molecule type" value="Genomic_DNA"/>
</dbReference>
<evidence type="ECO:0000313" key="11">
    <source>
        <dbReference type="Proteomes" id="UP000678499"/>
    </source>
</evidence>
<dbReference type="InterPro" id="IPR016160">
    <property type="entry name" value="Ald_DH_CS_CYS"/>
</dbReference>
<feature type="transmembrane region" description="Helical" evidence="8">
    <location>
        <begin position="475"/>
        <end position="495"/>
    </location>
</feature>
<keyword evidence="8" id="KW-0812">Transmembrane</keyword>
<evidence type="ECO:0000256" key="4">
    <source>
        <dbReference type="PIRNR" id="PIRNR036492"/>
    </source>
</evidence>
<proteinExistence type="inferred from homology"/>
<dbReference type="PROSITE" id="PS00070">
    <property type="entry name" value="ALDEHYDE_DEHYDR_CYS"/>
    <property type="match status" value="1"/>
</dbReference>
<dbReference type="OrthoDB" id="440325at2759"/>
<protein>
    <recommendedName>
        <fullName evidence="4">Aldehyde dehydrogenase</fullName>
    </recommendedName>
</protein>
<evidence type="ECO:0000259" key="9">
    <source>
        <dbReference type="Pfam" id="PF00171"/>
    </source>
</evidence>
<dbReference type="Pfam" id="PF00171">
    <property type="entry name" value="Aldedh"/>
    <property type="match status" value="1"/>
</dbReference>
<accession>A0A7R9GB62</accession>
<dbReference type="EMBL" id="OA882567">
    <property type="protein sequence ID" value="CAD7276018.1"/>
    <property type="molecule type" value="Genomic_DNA"/>
</dbReference>
<dbReference type="SUPFAM" id="SSF53720">
    <property type="entry name" value="ALDH-like"/>
    <property type="match status" value="1"/>
</dbReference>
<dbReference type="InterPro" id="IPR015590">
    <property type="entry name" value="Aldehyde_DH_dom"/>
</dbReference>
<comment type="similarity">
    <text evidence="1 4 7">Belongs to the aldehyde dehydrogenase family.</text>
</comment>
<evidence type="ECO:0000256" key="3">
    <source>
        <dbReference type="ARBA" id="ARBA00023027"/>
    </source>
</evidence>
<keyword evidence="8" id="KW-0472">Membrane</keyword>
<dbReference type="InterPro" id="IPR016163">
    <property type="entry name" value="Ald_DH_C"/>
</dbReference>
<gene>
    <name evidence="10" type="ORF">NMOB1V02_LOCUS3797</name>
</gene>